<proteinExistence type="predicted"/>
<evidence type="ECO:0000313" key="2">
    <source>
        <dbReference type="Proteomes" id="UP000239532"/>
    </source>
</evidence>
<accession>A0A2S9WTI1</accession>
<dbReference type="AlphaFoldDB" id="A0A2S9WTI1"/>
<dbReference type="Proteomes" id="UP000239532">
    <property type="component" value="Unassembled WGS sequence"/>
</dbReference>
<dbReference type="PROSITE" id="PS51257">
    <property type="entry name" value="PROKAR_LIPOPROTEIN"/>
    <property type="match status" value="1"/>
</dbReference>
<name>A0A2S9WTI1_9FLAO</name>
<protein>
    <submittedName>
        <fullName evidence="1">Uncharacterized protein</fullName>
    </submittedName>
</protein>
<keyword evidence="2" id="KW-1185">Reference proteome</keyword>
<gene>
    <name evidence="1" type="ORF">BST86_06530</name>
</gene>
<organism evidence="1 2">
    <name type="scientific">Nonlabens agnitus</name>
    <dbReference type="NCBI Taxonomy" id="870484"/>
    <lineage>
        <taxon>Bacteria</taxon>
        <taxon>Pseudomonadati</taxon>
        <taxon>Bacteroidota</taxon>
        <taxon>Flavobacteriia</taxon>
        <taxon>Flavobacteriales</taxon>
        <taxon>Flavobacteriaceae</taxon>
        <taxon>Nonlabens</taxon>
    </lineage>
</organism>
<reference evidence="1 2" key="1">
    <citation type="submission" date="2016-11" db="EMBL/GenBank/DDBJ databases">
        <title>Trade-off between light-utilization and light-protection in marine flavobacteria.</title>
        <authorList>
            <person name="Kumagai Y."/>
        </authorList>
    </citation>
    <scope>NUCLEOTIDE SEQUENCE [LARGE SCALE GENOMIC DNA]</scope>
    <source>
        <strain evidence="1 2">JCM 17109</strain>
    </source>
</reference>
<dbReference type="RefSeq" id="WP_105982574.1">
    <property type="nucleotide sequence ID" value="NZ_MQUC01000003.1"/>
</dbReference>
<evidence type="ECO:0000313" key="1">
    <source>
        <dbReference type="EMBL" id="PRP66778.1"/>
    </source>
</evidence>
<sequence>MKTKSNDNMLKNILVAFCGVLLLASCNEKPVVIDDPRNHPEQFKKVDTVERVKMMEVLKQDTYLNDLDPDAGMEIQKDQINMFYRSEQDSIDDYYDYVVNQDYNGKNYAEEGVTFLHLIRNGDSLHYEIIANNRDVLRFKYLGDDSIHEFFPAKRPGKLPEILPNDADDSELED</sequence>
<comment type="caution">
    <text evidence="1">The sequence shown here is derived from an EMBL/GenBank/DDBJ whole genome shotgun (WGS) entry which is preliminary data.</text>
</comment>
<dbReference type="EMBL" id="MQUC01000003">
    <property type="protein sequence ID" value="PRP66778.1"/>
    <property type="molecule type" value="Genomic_DNA"/>
</dbReference>